<organism evidence="6 7">
    <name type="scientific">Grimontia celer</name>
    <dbReference type="NCBI Taxonomy" id="1796497"/>
    <lineage>
        <taxon>Bacteria</taxon>
        <taxon>Pseudomonadati</taxon>
        <taxon>Pseudomonadota</taxon>
        <taxon>Gammaproteobacteria</taxon>
        <taxon>Vibrionales</taxon>
        <taxon>Vibrionaceae</taxon>
        <taxon>Grimontia</taxon>
    </lineage>
</organism>
<dbReference type="STRING" id="1796497.GCE9029_01653"/>
<feature type="domain" description="PET hydrolase/cutinase-like" evidence="5">
    <location>
        <begin position="47"/>
        <end position="173"/>
    </location>
</feature>
<dbReference type="PANTHER" id="PTHR10272:SF0">
    <property type="entry name" value="PLATELET-ACTIVATING FACTOR ACETYLHYDROLASE"/>
    <property type="match status" value="1"/>
</dbReference>
<keyword evidence="4" id="KW-0732">Signal</keyword>
<evidence type="ECO:0000256" key="4">
    <source>
        <dbReference type="SAM" id="SignalP"/>
    </source>
</evidence>
<evidence type="ECO:0000313" key="7">
    <source>
        <dbReference type="Proteomes" id="UP000071641"/>
    </source>
</evidence>
<keyword evidence="2" id="KW-0442">Lipid degradation</keyword>
<dbReference type="Gene3D" id="3.40.50.1820">
    <property type="entry name" value="alpha/beta hydrolase"/>
    <property type="match status" value="1"/>
</dbReference>
<dbReference type="InterPro" id="IPR029058">
    <property type="entry name" value="AB_hydrolase_fold"/>
</dbReference>
<accession>A0A128EYZ3</accession>
<protein>
    <submittedName>
        <fullName evidence="6">Alpha/beta hydrolase family protein</fullName>
    </submittedName>
</protein>
<feature type="signal peptide" evidence="4">
    <location>
        <begin position="1"/>
        <end position="20"/>
    </location>
</feature>
<dbReference type="GO" id="GO:0016042">
    <property type="term" value="P:lipid catabolic process"/>
    <property type="evidence" value="ECO:0007669"/>
    <property type="project" value="UniProtKB-KW"/>
</dbReference>
<name>A0A128EYZ3_9GAMM</name>
<evidence type="ECO:0000259" key="5">
    <source>
        <dbReference type="Pfam" id="PF12740"/>
    </source>
</evidence>
<proteinExistence type="predicted"/>
<sequence>MKPINLLVILFTFVLNSAFAANVGFEQFSLEDDASRPLNVSIWYPTFQTSPKTVIAENPAFVGTEVIKAATLDARKAPVVLLSHGYRGSWRNLNWLATKLAIRGYVVAATDHPGTTTFDQSPSQAAQWWQRPRDISRLLSFLLADSKWSQALDTDNISAIGHSLGGWTVMQLAGVEIDRNELKKQCQLIFNPRTCGLAKELGLDKVQPKEPATTSLKDTRIKRVVSLDLGLARGFSVPSMTEILIPTLILAAGIDIGDLPQAMESGYLAEHLPLSTRHYKVYEQATHFSFMQRCKAGATDLLEQEYKGDGIICKDGFGTQREALHADMLADILWFLE</sequence>
<evidence type="ECO:0000256" key="1">
    <source>
        <dbReference type="ARBA" id="ARBA00022801"/>
    </source>
</evidence>
<dbReference type="AlphaFoldDB" id="A0A128EYZ3"/>
<keyword evidence="3" id="KW-0443">Lipid metabolism</keyword>
<dbReference type="SUPFAM" id="SSF53474">
    <property type="entry name" value="alpha/beta-Hydrolases"/>
    <property type="match status" value="1"/>
</dbReference>
<dbReference type="RefSeq" id="WP_062662474.1">
    <property type="nucleotide sequence ID" value="NZ_FIZX01000001.1"/>
</dbReference>
<evidence type="ECO:0000313" key="6">
    <source>
        <dbReference type="EMBL" id="CZF79793.1"/>
    </source>
</evidence>
<evidence type="ECO:0000256" key="2">
    <source>
        <dbReference type="ARBA" id="ARBA00022963"/>
    </source>
</evidence>
<feature type="chain" id="PRO_5007281817" evidence="4">
    <location>
        <begin position="21"/>
        <end position="337"/>
    </location>
</feature>
<dbReference type="OrthoDB" id="192696at2"/>
<keyword evidence="7" id="KW-1185">Reference proteome</keyword>
<dbReference type="PIRSF" id="PIRSF031982">
    <property type="entry name" value="UCP031982_abhydr"/>
    <property type="match status" value="1"/>
</dbReference>
<dbReference type="InterPro" id="IPR016986">
    <property type="entry name" value="UCP031982_abhydr"/>
</dbReference>
<reference evidence="7" key="1">
    <citation type="submission" date="2016-02" db="EMBL/GenBank/DDBJ databases">
        <authorList>
            <person name="Rodrigo-Torres Lidia"/>
            <person name="Arahal R.David."/>
        </authorList>
    </citation>
    <scope>NUCLEOTIDE SEQUENCE [LARGE SCALE GENOMIC DNA]</scope>
    <source>
        <strain evidence="7">CECT 9029</strain>
    </source>
</reference>
<dbReference type="InterPro" id="IPR041127">
    <property type="entry name" value="PET_hydrolase/cutinase-like"/>
</dbReference>
<dbReference type="EMBL" id="FIZX01000001">
    <property type="protein sequence ID" value="CZF79793.1"/>
    <property type="molecule type" value="Genomic_DNA"/>
</dbReference>
<keyword evidence="1 6" id="KW-0378">Hydrolase</keyword>
<evidence type="ECO:0000256" key="3">
    <source>
        <dbReference type="ARBA" id="ARBA00023098"/>
    </source>
</evidence>
<dbReference type="PANTHER" id="PTHR10272">
    <property type="entry name" value="PLATELET-ACTIVATING FACTOR ACETYLHYDROLASE"/>
    <property type="match status" value="1"/>
</dbReference>
<gene>
    <name evidence="6" type="ORF">GCE9029_01653</name>
</gene>
<dbReference type="Pfam" id="PF12740">
    <property type="entry name" value="PETase"/>
    <property type="match status" value="1"/>
</dbReference>
<dbReference type="Proteomes" id="UP000071641">
    <property type="component" value="Unassembled WGS sequence"/>
</dbReference>
<dbReference type="GO" id="GO:0003847">
    <property type="term" value="F:1-alkyl-2-acetylglycerophosphocholine esterase activity"/>
    <property type="evidence" value="ECO:0007669"/>
    <property type="project" value="TreeGrafter"/>
</dbReference>